<protein>
    <recommendedName>
        <fullName evidence="2">Transposase MuDR plant domain-containing protein</fullName>
    </recommendedName>
</protein>
<feature type="domain" description="Transposase MuDR plant" evidence="2">
    <location>
        <begin position="133"/>
        <end position="186"/>
    </location>
</feature>
<feature type="region of interest" description="Disordered" evidence="1">
    <location>
        <begin position="40"/>
        <end position="80"/>
    </location>
</feature>
<evidence type="ECO:0000313" key="3">
    <source>
        <dbReference type="EMBL" id="KAK5846641.1"/>
    </source>
</evidence>
<reference evidence="3 4" key="1">
    <citation type="submission" date="2023-03" db="EMBL/GenBank/DDBJ databases">
        <title>WGS of Gossypium arboreum.</title>
        <authorList>
            <person name="Yu D."/>
        </authorList>
    </citation>
    <scope>NUCLEOTIDE SEQUENCE [LARGE SCALE GENOMIC DNA]</scope>
    <source>
        <tissue evidence="3">Leaf</tissue>
    </source>
</reference>
<evidence type="ECO:0000256" key="1">
    <source>
        <dbReference type="SAM" id="MobiDB-lite"/>
    </source>
</evidence>
<comment type="caution">
    <text evidence="3">The sequence shown here is derived from an EMBL/GenBank/DDBJ whole genome shotgun (WGS) entry which is preliminary data.</text>
</comment>
<proteinExistence type="predicted"/>
<evidence type="ECO:0000259" key="2">
    <source>
        <dbReference type="Pfam" id="PF03108"/>
    </source>
</evidence>
<dbReference type="InterPro" id="IPR004332">
    <property type="entry name" value="Transposase_MuDR"/>
</dbReference>
<keyword evidence="4" id="KW-1185">Reference proteome</keyword>
<feature type="compositionally biased region" description="Basic and acidic residues" evidence="1">
    <location>
        <begin position="44"/>
        <end position="58"/>
    </location>
</feature>
<evidence type="ECO:0000313" key="4">
    <source>
        <dbReference type="Proteomes" id="UP001358586"/>
    </source>
</evidence>
<gene>
    <name evidence="3" type="ORF">PVK06_002937</name>
</gene>
<dbReference type="Proteomes" id="UP001358586">
    <property type="component" value="Chromosome 1"/>
</dbReference>
<name>A0ABR0R4V6_GOSAR</name>
<organism evidence="3 4">
    <name type="scientific">Gossypium arboreum</name>
    <name type="common">Tree cotton</name>
    <name type="synonym">Gossypium nanking</name>
    <dbReference type="NCBI Taxonomy" id="29729"/>
    <lineage>
        <taxon>Eukaryota</taxon>
        <taxon>Viridiplantae</taxon>
        <taxon>Streptophyta</taxon>
        <taxon>Embryophyta</taxon>
        <taxon>Tracheophyta</taxon>
        <taxon>Spermatophyta</taxon>
        <taxon>Magnoliopsida</taxon>
        <taxon>eudicotyledons</taxon>
        <taxon>Gunneridae</taxon>
        <taxon>Pentapetalae</taxon>
        <taxon>rosids</taxon>
        <taxon>malvids</taxon>
        <taxon>Malvales</taxon>
        <taxon>Malvaceae</taxon>
        <taxon>Malvoideae</taxon>
        <taxon>Gossypium</taxon>
    </lineage>
</organism>
<dbReference type="EMBL" id="JARKNE010000001">
    <property type="protein sequence ID" value="KAK5846641.1"/>
    <property type="molecule type" value="Genomic_DNA"/>
</dbReference>
<dbReference type="Pfam" id="PF03108">
    <property type="entry name" value="DBD_Tnp_Mut"/>
    <property type="match status" value="1"/>
</dbReference>
<sequence>MPGFHPKSCQNSTDFPSLKIDQYSGGLQIHQVVIETDALGEDGSDNKDCSDHEGKDFSDPDLDNAPNDINDKGPHGGNNYAPLVRNSSRVIVVRNDPEAYMSIIDPDAVHASEYPDTIPAHLMLIDPELEELFMGQRFVSKDKCVDAIKRYNMKVSVDYKVADSKTTIYVGKCWKLTEGCKWRVRVVFIHSPSGRRYENMLGLIHALLHI</sequence>
<accession>A0ABR0R4V6</accession>